<accession>A0A1H7YI84</accession>
<keyword evidence="4" id="KW-0408">Iron</keyword>
<keyword evidence="3" id="KW-0479">Metal-binding</keyword>
<dbReference type="PANTHER" id="PTHR43409:SF16">
    <property type="entry name" value="SLR0320 PROTEIN"/>
    <property type="match status" value="1"/>
</dbReference>
<dbReference type="Gene3D" id="3.30.750.210">
    <property type="match status" value="1"/>
</dbReference>
<dbReference type="Proteomes" id="UP000198744">
    <property type="component" value="Unassembled WGS sequence"/>
</dbReference>
<protein>
    <submittedName>
        <fullName evidence="8">Radical SAM superfamily enzyme YgiQ, UPF0313 family</fullName>
    </submittedName>
</protein>
<dbReference type="SUPFAM" id="SSF102114">
    <property type="entry name" value="Radical SAM enzymes"/>
    <property type="match status" value="1"/>
</dbReference>
<dbReference type="InterPro" id="IPR007197">
    <property type="entry name" value="rSAM"/>
</dbReference>
<dbReference type="PANTHER" id="PTHR43409">
    <property type="entry name" value="ANAEROBIC MAGNESIUM-PROTOPORPHYRIN IX MONOMETHYL ESTER CYCLASE-RELATED"/>
    <property type="match status" value="1"/>
</dbReference>
<evidence type="ECO:0000313" key="9">
    <source>
        <dbReference type="Proteomes" id="UP000198744"/>
    </source>
</evidence>
<gene>
    <name evidence="8" type="ORF">SAMN04489760_11621</name>
</gene>
<dbReference type="InterPro" id="IPR051198">
    <property type="entry name" value="BchE-like"/>
</dbReference>
<feature type="domain" description="B12-binding" evidence="6">
    <location>
        <begin position="1"/>
        <end position="143"/>
    </location>
</feature>
<dbReference type="InterPro" id="IPR034466">
    <property type="entry name" value="Methyltransferase_Class_B"/>
</dbReference>
<dbReference type="Pfam" id="PF04055">
    <property type="entry name" value="Radical_SAM"/>
    <property type="match status" value="1"/>
</dbReference>
<dbReference type="SMART" id="SM00729">
    <property type="entry name" value="Elp3"/>
    <property type="match status" value="1"/>
</dbReference>
<evidence type="ECO:0000256" key="5">
    <source>
        <dbReference type="ARBA" id="ARBA00023014"/>
    </source>
</evidence>
<dbReference type="GO" id="GO:0046872">
    <property type="term" value="F:metal ion binding"/>
    <property type="evidence" value="ECO:0007669"/>
    <property type="project" value="UniProtKB-KW"/>
</dbReference>
<dbReference type="OrthoDB" id="9762608at2"/>
<evidence type="ECO:0000259" key="6">
    <source>
        <dbReference type="PROSITE" id="PS51332"/>
    </source>
</evidence>
<keyword evidence="2" id="KW-0949">S-adenosyl-L-methionine</keyword>
<dbReference type="GO" id="GO:0031419">
    <property type="term" value="F:cobalamin binding"/>
    <property type="evidence" value="ECO:0007669"/>
    <property type="project" value="InterPro"/>
</dbReference>
<dbReference type="InterPro" id="IPR006158">
    <property type="entry name" value="Cobalamin-bd"/>
</dbReference>
<dbReference type="Pfam" id="PF02310">
    <property type="entry name" value="B12-binding"/>
    <property type="match status" value="1"/>
</dbReference>
<dbReference type="Gene3D" id="3.40.50.280">
    <property type="entry name" value="Cobalamin-binding domain"/>
    <property type="match status" value="1"/>
</dbReference>
<keyword evidence="9" id="KW-1185">Reference proteome</keyword>
<sequence length="452" mass="49795">MNVLLISANTMTSTYAIYPLGLDYVAGALQPKHRVRILDRNLYADPETFREAVREAAPEVVGISIRNIDTTDICHSGSALDGCREVLRSVRSVSSAPVVLGGCGFTLFPAELMNRMEADFGIVGEGERFRAFLDVLEEGGDVSSLPGVVLKGQRVSLPAPWQEEACRAFDSANAHVSFYLQRGGILNLQSKRGCPYECIYCTYPEIEGRRFRFHDPLAVAREARALQDGGAKFLYFTDSVFNSHEGHSLAVAKALIRTGVSIPWGGFFAPVPSRENFYRNLADAGLTHVEFGTESLSDRMLMTYRKPFRTAGVYGAHQQALKAGVHVAHFFLLGGPGESGDTLEETLAGAERLERAVFFFFCGLRIYPGTAIYDVALREGQIAPDSSLLEPTFYQSPEISSAEIYRRLQERSGGRPSWVVGSGGEKTGEILSRLHGRGHSGPLWEYLIPRRR</sequence>
<dbReference type="SFLD" id="SFLDS00029">
    <property type="entry name" value="Radical_SAM"/>
    <property type="match status" value="1"/>
</dbReference>
<dbReference type="PROSITE" id="PS51918">
    <property type="entry name" value="RADICAL_SAM"/>
    <property type="match status" value="1"/>
</dbReference>
<keyword evidence="5" id="KW-0411">Iron-sulfur</keyword>
<dbReference type="AlphaFoldDB" id="A0A1H7YI84"/>
<dbReference type="SFLD" id="SFLDG01082">
    <property type="entry name" value="B12-binding_domain_containing"/>
    <property type="match status" value="1"/>
</dbReference>
<dbReference type="RefSeq" id="WP_093883774.1">
    <property type="nucleotide sequence ID" value="NZ_FOBS01000016.1"/>
</dbReference>
<dbReference type="GO" id="GO:0003824">
    <property type="term" value="F:catalytic activity"/>
    <property type="evidence" value="ECO:0007669"/>
    <property type="project" value="InterPro"/>
</dbReference>
<dbReference type="InterPro" id="IPR023969">
    <property type="entry name" value="CHP04072_B12-bd/rSAM"/>
</dbReference>
<dbReference type="InterPro" id="IPR058240">
    <property type="entry name" value="rSAM_sf"/>
</dbReference>
<dbReference type="CDD" id="cd02068">
    <property type="entry name" value="radical_SAM_B12_BD"/>
    <property type="match status" value="1"/>
</dbReference>
<evidence type="ECO:0000256" key="3">
    <source>
        <dbReference type="ARBA" id="ARBA00022723"/>
    </source>
</evidence>
<organism evidence="8 9">
    <name type="scientific">Syntrophus gentianae</name>
    <dbReference type="NCBI Taxonomy" id="43775"/>
    <lineage>
        <taxon>Bacteria</taxon>
        <taxon>Pseudomonadati</taxon>
        <taxon>Thermodesulfobacteriota</taxon>
        <taxon>Syntrophia</taxon>
        <taxon>Syntrophales</taxon>
        <taxon>Syntrophaceae</taxon>
        <taxon>Syntrophus</taxon>
    </lineage>
</organism>
<evidence type="ECO:0000313" key="8">
    <source>
        <dbReference type="EMBL" id="SEM44839.1"/>
    </source>
</evidence>
<dbReference type="InterPro" id="IPR006638">
    <property type="entry name" value="Elp3/MiaA/NifB-like_rSAM"/>
</dbReference>
<dbReference type="PROSITE" id="PS51332">
    <property type="entry name" value="B12_BINDING"/>
    <property type="match status" value="1"/>
</dbReference>
<evidence type="ECO:0000256" key="4">
    <source>
        <dbReference type="ARBA" id="ARBA00023004"/>
    </source>
</evidence>
<name>A0A1H7YI84_9BACT</name>
<feature type="domain" description="Radical SAM core" evidence="7">
    <location>
        <begin position="180"/>
        <end position="415"/>
    </location>
</feature>
<proteinExistence type="predicted"/>
<dbReference type="Gene3D" id="3.30.750.200">
    <property type="match status" value="1"/>
</dbReference>
<evidence type="ECO:0000256" key="1">
    <source>
        <dbReference type="ARBA" id="ARBA00001966"/>
    </source>
</evidence>
<reference evidence="8 9" key="1">
    <citation type="submission" date="2016-10" db="EMBL/GenBank/DDBJ databases">
        <authorList>
            <person name="de Groot N.N."/>
        </authorList>
    </citation>
    <scope>NUCLEOTIDE SEQUENCE [LARGE SCALE GENOMIC DNA]</scope>
    <source>
        <strain evidence="8 9">DSM 8423</strain>
    </source>
</reference>
<evidence type="ECO:0000256" key="2">
    <source>
        <dbReference type="ARBA" id="ARBA00022691"/>
    </source>
</evidence>
<dbReference type="SFLD" id="SFLDG01123">
    <property type="entry name" value="methyltransferase_(Class_B)"/>
    <property type="match status" value="1"/>
</dbReference>
<evidence type="ECO:0000259" key="7">
    <source>
        <dbReference type="PROSITE" id="PS51918"/>
    </source>
</evidence>
<comment type="cofactor">
    <cofactor evidence="1">
        <name>[4Fe-4S] cluster</name>
        <dbReference type="ChEBI" id="CHEBI:49883"/>
    </cofactor>
</comment>
<dbReference type="GO" id="GO:0005829">
    <property type="term" value="C:cytosol"/>
    <property type="evidence" value="ECO:0007669"/>
    <property type="project" value="TreeGrafter"/>
</dbReference>
<dbReference type="EMBL" id="FOBS01000016">
    <property type="protein sequence ID" value="SEM44839.1"/>
    <property type="molecule type" value="Genomic_DNA"/>
</dbReference>
<dbReference type="NCBIfam" id="TIGR04072">
    <property type="entry name" value="rSAM_ladder_B12"/>
    <property type="match status" value="1"/>
</dbReference>
<dbReference type="STRING" id="43775.SAMN04489760_11621"/>
<dbReference type="GO" id="GO:0051539">
    <property type="term" value="F:4 iron, 4 sulfur cluster binding"/>
    <property type="evidence" value="ECO:0007669"/>
    <property type="project" value="UniProtKB-KW"/>
</dbReference>